<gene>
    <name evidence="5" type="primary">RPL36</name>
    <name evidence="5" type="ORF">MACK_004159</name>
</gene>
<evidence type="ECO:0000313" key="5">
    <source>
        <dbReference type="EMBL" id="UVC46369.1"/>
    </source>
</evidence>
<dbReference type="GO" id="GO:0006412">
    <property type="term" value="P:translation"/>
    <property type="evidence" value="ECO:0007669"/>
    <property type="project" value="InterPro"/>
</dbReference>
<evidence type="ECO:0000313" key="6">
    <source>
        <dbReference type="Proteomes" id="UP000244811"/>
    </source>
</evidence>
<dbReference type="Pfam" id="PF00444">
    <property type="entry name" value="Ribosomal_L36"/>
    <property type="match status" value="1"/>
</dbReference>
<dbReference type="NCBIfam" id="TIGR01022">
    <property type="entry name" value="rpmJ_bact"/>
    <property type="match status" value="1"/>
</dbReference>
<protein>
    <recommendedName>
        <fullName evidence="4">Ribosomal protein</fullName>
    </recommendedName>
</protein>
<evidence type="ECO:0000256" key="2">
    <source>
        <dbReference type="ARBA" id="ARBA00022980"/>
    </source>
</evidence>
<dbReference type="Proteomes" id="UP000244811">
    <property type="component" value="Apicoplast Pltd"/>
</dbReference>
<proteinExistence type="inferred from homology"/>
<dbReference type="GO" id="GO:0003735">
    <property type="term" value="F:structural constituent of ribosome"/>
    <property type="evidence" value="ECO:0007669"/>
    <property type="project" value="InterPro"/>
</dbReference>
<dbReference type="EMBL" id="CP102584">
    <property type="protein sequence ID" value="UVC46369.1"/>
    <property type="molecule type" value="Genomic_DNA"/>
</dbReference>
<accession>A0A976SI41</accession>
<sequence length="37" mass="4491">MKIKTSIKKICKNCTIIRREKKLINTCKFSNHKQRQK</sequence>
<comment type="similarity">
    <text evidence="1 4">Belongs to the bacterial ribosomal protein bL36 family.</text>
</comment>
<evidence type="ECO:0000256" key="4">
    <source>
        <dbReference type="RuleBase" id="RU000570"/>
    </source>
</evidence>
<geneLocation type="apicoplast" evidence="5"/>
<dbReference type="AlphaFoldDB" id="A0A976SI41"/>
<dbReference type="SUPFAM" id="SSF57840">
    <property type="entry name" value="Ribosomal protein L36"/>
    <property type="match status" value="1"/>
</dbReference>
<dbReference type="PANTHER" id="PTHR42888:SF1">
    <property type="entry name" value="LARGE RIBOSOMAL SUBUNIT PROTEIN BL36C"/>
    <property type="match status" value="1"/>
</dbReference>
<reference evidence="5" key="1">
    <citation type="submission" date="2022-07" db="EMBL/GenBank/DDBJ databases">
        <title>Chromosomal assemblies of T. orientalis with long-read sequencing.</title>
        <authorList>
            <person name="Yam J."/>
            <person name="Bogema D.R."/>
            <person name="Micallef M.L."/>
            <person name="Djordjevic S."/>
            <person name="Jenkins C."/>
        </authorList>
    </citation>
    <scope>NUCLEOTIDE SEQUENCE</scope>
    <source>
        <strain evidence="5">Goon Nure</strain>
    </source>
</reference>
<dbReference type="GO" id="GO:0005737">
    <property type="term" value="C:cytoplasm"/>
    <property type="evidence" value="ECO:0007669"/>
    <property type="project" value="UniProtKB-ARBA"/>
</dbReference>
<dbReference type="InterPro" id="IPR000473">
    <property type="entry name" value="Ribosomal_bL36"/>
</dbReference>
<evidence type="ECO:0000256" key="1">
    <source>
        <dbReference type="ARBA" id="ARBA00007645"/>
    </source>
</evidence>
<keyword evidence="2 4" id="KW-0689">Ribosomal protein</keyword>
<dbReference type="GO" id="GO:1990904">
    <property type="term" value="C:ribonucleoprotein complex"/>
    <property type="evidence" value="ECO:0007669"/>
    <property type="project" value="UniProtKB-KW"/>
</dbReference>
<keyword evidence="5" id="KW-0933">Apicoplast</keyword>
<organism evidence="5 6">
    <name type="scientific">Theileria orientalis</name>
    <dbReference type="NCBI Taxonomy" id="68886"/>
    <lineage>
        <taxon>Eukaryota</taxon>
        <taxon>Sar</taxon>
        <taxon>Alveolata</taxon>
        <taxon>Apicomplexa</taxon>
        <taxon>Aconoidasida</taxon>
        <taxon>Piroplasmida</taxon>
        <taxon>Theileriidae</taxon>
        <taxon>Theileria</taxon>
    </lineage>
</organism>
<name>A0A976SI41_THEOR</name>
<evidence type="ECO:0000256" key="3">
    <source>
        <dbReference type="ARBA" id="ARBA00023274"/>
    </source>
</evidence>
<dbReference type="InterPro" id="IPR035977">
    <property type="entry name" value="Ribosomal_bL36_sp"/>
</dbReference>
<dbReference type="PANTHER" id="PTHR42888">
    <property type="entry name" value="50S RIBOSOMAL PROTEIN L36, CHLOROPLASTIC"/>
    <property type="match status" value="1"/>
</dbReference>
<dbReference type="GO" id="GO:0005840">
    <property type="term" value="C:ribosome"/>
    <property type="evidence" value="ECO:0007669"/>
    <property type="project" value="UniProtKB-KW"/>
</dbReference>
<keyword evidence="5" id="KW-0934">Plastid</keyword>
<keyword evidence="3 4" id="KW-0687">Ribonucleoprotein</keyword>